<comment type="subcellular location">
    <subcellularLocation>
        <location evidence="1">Cell membrane</location>
    </subcellularLocation>
</comment>
<dbReference type="PANTHER" id="PTHR32089:SF112">
    <property type="entry name" value="LYSOZYME-LIKE PROTEIN-RELATED"/>
    <property type="match status" value="1"/>
</dbReference>
<dbReference type="Pfam" id="PF00672">
    <property type="entry name" value="HAMP"/>
    <property type="match status" value="1"/>
</dbReference>
<evidence type="ECO:0000256" key="5">
    <source>
        <dbReference type="ARBA" id="ARBA00029447"/>
    </source>
</evidence>
<dbReference type="SMART" id="SM00283">
    <property type="entry name" value="MA"/>
    <property type="match status" value="1"/>
</dbReference>
<dbReference type="PRINTS" id="PR00260">
    <property type="entry name" value="CHEMTRNSDUCR"/>
</dbReference>
<dbReference type="SUPFAM" id="SSF58104">
    <property type="entry name" value="Methyl-accepting chemotaxis protein (MCP) signaling domain"/>
    <property type="match status" value="1"/>
</dbReference>
<evidence type="ECO:0000256" key="3">
    <source>
        <dbReference type="ARBA" id="ARBA00023136"/>
    </source>
</evidence>
<evidence type="ECO:0000256" key="4">
    <source>
        <dbReference type="ARBA" id="ARBA00023224"/>
    </source>
</evidence>
<dbReference type="PANTHER" id="PTHR32089">
    <property type="entry name" value="METHYL-ACCEPTING CHEMOTAXIS PROTEIN MCPB"/>
    <property type="match status" value="1"/>
</dbReference>
<accession>A0A3S0BYW2</accession>
<dbReference type="RefSeq" id="WP_126139555.1">
    <property type="nucleotide sequence ID" value="NZ_RXHU01000009.1"/>
</dbReference>
<gene>
    <name evidence="10" type="ORF">EJQ19_02075</name>
</gene>
<keyword evidence="11" id="KW-1185">Reference proteome</keyword>
<dbReference type="Proteomes" id="UP000276128">
    <property type="component" value="Unassembled WGS sequence"/>
</dbReference>
<feature type="transmembrane region" description="Helical" evidence="7">
    <location>
        <begin position="12"/>
        <end position="32"/>
    </location>
</feature>
<keyword evidence="7" id="KW-1133">Transmembrane helix</keyword>
<dbReference type="EMBL" id="RXHU01000009">
    <property type="protein sequence ID" value="RTE11385.1"/>
    <property type="molecule type" value="Genomic_DNA"/>
</dbReference>
<evidence type="ECO:0000256" key="1">
    <source>
        <dbReference type="ARBA" id="ARBA00004236"/>
    </source>
</evidence>
<keyword evidence="3 7" id="KW-0472">Membrane</keyword>
<dbReference type="InterPro" id="IPR004089">
    <property type="entry name" value="MCPsignal_dom"/>
</dbReference>
<reference evidence="10 11" key="1">
    <citation type="submission" date="2018-12" db="EMBL/GenBank/DDBJ databases">
        <title>Bacillus ochoae sp. nov., Paenibacillus whitsoniae sp. nov., Paenibacillus spiritus sp. nov. Isolated from the Mars Exploration Rover during spacecraft assembly.</title>
        <authorList>
            <person name="Seuylemezian A."/>
            <person name="Vaishampayan P."/>
        </authorList>
    </citation>
    <scope>NUCLEOTIDE SEQUENCE [LARGE SCALE GENOMIC DNA]</scope>
    <source>
        <strain evidence="10 11">MER 54</strain>
    </source>
</reference>
<protein>
    <submittedName>
        <fullName evidence="10">Methyl-accepting chemotaxis protein</fullName>
    </submittedName>
</protein>
<organism evidence="10 11">
    <name type="scientific">Paenibacillus whitsoniae</name>
    <dbReference type="NCBI Taxonomy" id="2496558"/>
    <lineage>
        <taxon>Bacteria</taxon>
        <taxon>Bacillati</taxon>
        <taxon>Bacillota</taxon>
        <taxon>Bacilli</taxon>
        <taxon>Bacillales</taxon>
        <taxon>Paenibacillaceae</taxon>
        <taxon>Paenibacillus</taxon>
    </lineage>
</organism>
<evidence type="ECO:0000313" key="11">
    <source>
        <dbReference type="Proteomes" id="UP000276128"/>
    </source>
</evidence>
<feature type="domain" description="HAMP" evidence="9">
    <location>
        <begin position="213"/>
        <end position="265"/>
    </location>
</feature>
<dbReference type="InterPro" id="IPR003660">
    <property type="entry name" value="HAMP_dom"/>
</dbReference>
<dbReference type="GO" id="GO:0004888">
    <property type="term" value="F:transmembrane signaling receptor activity"/>
    <property type="evidence" value="ECO:0007669"/>
    <property type="project" value="InterPro"/>
</dbReference>
<dbReference type="OrthoDB" id="358716at2"/>
<feature type="domain" description="Methyl-accepting transducer" evidence="8">
    <location>
        <begin position="270"/>
        <end position="513"/>
    </location>
</feature>
<dbReference type="CDD" id="cd11386">
    <property type="entry name" value="MCP_signal"/>
    <property type="match status" value="1"/>
</dbReference>
<evidence type="ECO:0000256" key="7">
    <source>
        <dbReference type="SAM" id="Phobius"/>
    </source>
</evidence>
<dbReference type="FunFam" id="1.10.287.950:FF:000001">
    <property type="entry name" value="Methyl-accepting chemotaxis sensory transducer"/>
    <property type="match status" value="1"/>
</dbReference>
<dbReference type="SMART" id="SM00304">
    <property type="entry name" value="HAMP"/>
    <property type="match status" value="1"/>
</dbReference>
<comment type="similarity">
    <text evidence="5">Belongs to the methyl-accepting chemotaxis (MCP) protein family.</text>
</comment>
<feature type="transmembrane region" description="Helical" evidence="7">
    <location>
        <begin position="192"/>
        <end position="212"/>
    </location>
</feature>
<dbReference type="CDD" id="cd06225">
    <property type="entry name" value="HAMP"/>
    <property type="match status" value="1"/>
</dbReference>
<comment type="caution">
    <text evidence="10">The sequence shown here is derived from an EMBL/GenBank/DDBJ whole genome shotgun (WGS) entry which is preliminary data.</text>
</comment>
<dbReference type="Pfam" id="PF12729">
    <property type="entry name" value="4HB_MCP_1"/>
    <property type="match status" value="1"/>
</dbReference>
<dbReference type="PROSITE" id="PS50885">
    <property type="entry name" value="HAMP"/>
    <property type="match status" value="1"/>
</dbReference>
<dbReference type="Gene3D" id="1.10.287.950">
    <property type="entry name" value="Methyl-accepting chemotaxis protein"/>
    <property type="match status" value="1"/>
</dbReference>
<dbReference type="InterPro" id="IPR024478">
    <property type="entry name" value="HlyB_4HB_MCP"/>
</dbReference>
<evidence type="ECO:0000256" key="2">
    <source>
        <dbReference type="ARBA" id="ARBA00022475"/>
    </source>
</evidence>
<evidence type="ECO:0000259" key="9">
    <source>
        <dbReference type="PROSITE" id="PS50885"/>
    </source>
</evidence>
<evidence type="ECO:0000313" key="10">
    <source>
        <dbReference type="EMBL" id="RTE11385.1"/>
    </source>
</evidence>
<dbReference type="GO" id="GO:0006935">
    <property type="term" value="P:chemotaxis"/>
    <property type="evidence" value="ECO:0007669"/>
    <property type="project" value="InterPro"/>
</dbReference>
<sequence>MNVYLNLKLKTKLISAFMLIAIIMGFVGYYGLSNVSKMNDRVDYMYAGIAIPINDVLNAQVNYTLMRVSIRDLYIAQTADEKKKIADSYQAAKVSIETAIAKYKASELTDIDREALQPFDAAWSAYTKTYEKAIEAGVSQRNADLLGLITGDLRTQGDTLRDVLNKIVAANLKDAETSNKESSSLYKSSRNITIGVVILAVLLSMGLGYLIAQLIARPLNRVVSLVAKVANGDLSDHIDINTKDEVGMLATSINHMIENLRGTIGNILNSSQSVAAAAEQISATTQEIASGSASQANAAQTINELFRELSVVIHSVAQNTEEASELSNNTVQVAKAGSEVIQSSMRSMSEVSTKMSRLESDSQKVGDIIEVIEDIADQTNLLALNAAIEAARAGEQGRGFAVVADEVRKLAERSGEATKQITVIIKGMQENTRQSVAAVQESAALSKQTGESFQQIALMVNEAGEKVSEIAAASEEQSAQTSTVLISVENISTVTEESAASSEETAATALSLAQLAEDLQQSVAIFKIK</sequence>
<proteinExistence type="inferred from homology"/>
<keyword evidence="2" id="KW-1003">Cell membrane</keyword>
<name>A0A3S0BYW2_9BACL</name>
<keyword evidence="7" id="KW-0812">Transmembrane</keyword>
<keyword evidence="4 6" id="KW-0807">Transducer</keyword>
<dbReference type="AlphaFoldDB" id="A0A3S0BYW2"/>
<evidence type="ECO:0000256" key="6">
    <source>
        <dbReference type="PROSITE-ProRule" id="PRU00284"/>
    </source>
</evidence>
<dbReference type="GO" id="GO:0005886">
    <property type="term" value="C:plasma membrane"/>
    <property type="evidence" value="ECO:0007669"/>
    <property type="project" value="UniProtKB-SubCell"/>
</dbReference>
<evidence type="ECO:0000259" key="8">
    <source>
        <dbReference type="PROSITE" id="PS50111"/>
    </source>
</evidence>
<dbReference type="InterPro" id="IPR004090">
    <property type="entry name" value="Chemotax_Me-accpt_rcpt"/>
</dbReference>
<dbReference type="GO" id="GO:0007165">
    <property type="term" value="P:signal transduction"/>
    <property type="evidence" value="ECO:0007669"/>
    <property type="project" value="UniProtKB-KW"/>
</dbReference>
<dbReference type="PROSITE" id="PS50111">
    <property type="entry name" value="CHEMOTAXIS_TRANSDUC_2"/>
    <property type="match status" value="1"/>
</dbReference>
<dbReference type="Pfam" id="PF00015">
    <property type="entry name" value="MCPsignal"/>
    <property type="match status" value="1"/>
</dbReference>